<gene>
    <name evidence="1" type="ORF">SYN_02495</name>
</gene>
<dbReference type="EMBL" id="CP000252">
    <property type="protein sequence ID" value="ABC78288.1"/>
    <property type="molecule type" value="Genomic_DNA"/>
</dbReference>
<sequence length="190" mass="21520">MGCANRFGCRQRPHGSFQERDIHSMNTYRLFLVAFFILCLASGADQKTASAEDWRSADHSKFDASRVIHISPSVVHVRQRVILSEEALSKLRKDRAHDYSNYSHTINMKRINCRKRTIGAAGSTDYDTRGGVIQSFDEKTKLNNIQMLPVVRCSDGDAFIQAVCEYVKKVPAKKLKREGSRPFQPHSCSP</sequence>
<dbReference type="STRING" id="56780.SYN_02495"/>
<dbReference type="AlphaFoldDB" id="Q2LW30"/>
<name>Q2LW30_SYNAS</name>
<organism evidence="1 2">
    <name type="scientific">Syntrophus aciditrophicus (strain SB)</name>
    <dbReference type="NCBI Taxonomy" id="56780"/>
    <lineage>
        <taxon>Bacteria</taxon>
        <taxon>Pseudomonadati</taxon>
        <taxon>Thermodesulfobacteriota</taxon>
        <taxon>Syntrophia</taxon>
        <taxon>Syntrophales</taxon>
        <taxon>Syntrophaceae</taxon>
        <taxon>Syntrophus</taxon>
    </lineage>
</organism>
<keyword evidence="2" id="KW-1185">Reference proteome</keyword>
<evidence type="ECO:0000313" key="2">
    <source>
        <dbReference type="Proteomes" id="UP000001933"/>
    </source>
</evidence>
<dbReference type="Proteomes" id="UP000001933">
    <property type="component" value="Chromosome"/>
</dbReference>
<dbReference type="KEGG" id="sat:SYN_02495"/>
<accession>Q2LW30</accession>
<proteinExistence type="predicted"/>
<dbReference type="HOGENOM" id="CLU_1427347_0_0_7"/>
<evidence type="ECO:0000313" key="1">
    <source>
        <dbReference type="EMBL" id="ABC78288.1"/>
    </source>
</evidence>
<reference evidence="1 2" key="1">
    <citation type="journal article" date="2007" name="Proc. Natl. Acad. Sci. U.S.A.">
        <title>The genome of Syntrophus aciditrophicus: life at the thermodynamic limit of microbial growth.</title>
        <authorList>
            <person name="McInerney M.J."/>
            <person name="Rohlin L."/>
            <person name="Mouttaki H."/>
            <person name="Kim U."/>
            <person name="Krupp R.S."/>
            <person name="Rios-Hernandez L."/>
            <person name="Sieber J."/>
            <person name="Struchtemeyer C.G."/>
            <person name="Bhattacharyya A."/>
            <person name="Campbell J.W."/>
            <person name="Gunsalus R.P."/>
        </authorList>
    </citation>
    <scope>NUCLEOTIDE SEQUENCE [LARGE SCALE GENOMIC DNA]</scope>
    <source>
        <strain evidence="1 2">SB</strain>
    </source>
</reference>
<dbReference type="InParanoid" id="Q2LW30"/>
<protein>
    <submittedName>
        <fullName evidence="1">Hypothetical cytosolic protein</fullName>
    </submittedName>
</protein>